<evidence type="ECO:0000256" key="2">
    <source>
        <dbReference type="RuleBase" id="RU003749"/>
    </source>
</evidence>
<dbReference type="CDD" id="cd07043">
    <property type="entry name" value="STAS_anti-anti-sigma_factors"/>
    <property type="match status" value="1"/>
</dbReference>
<dbReference type="PROSITE" id="PS50801">
    <property type="entry name" value="STAS"/>
    <property type="match status" value="1"/>
</dbReference>
<keyword evidence="6" id="KW-1185">Reference proteome</keyword>
<dbReference type="NCBIfam" id="TIGR00377">
    <property type="entry name" value="ant_ant_sig"/>
    <property type="match status" value="1"/>
</dbReference>
<dbReference type="EMBL" id="CP023701">
    <property type="protein sequence ID" value="QEU83327.1"/>
    <property type="molecule type" value="Genomic_DNA"/>
</dbReference>
<reference evidence="5 6" key="1">
    <citation type="submission" date="2017-09" db="EMBL/GenBank/DDBJ databases">
        <authorList>
            <person name="Lee N."/>
            <person name="Cho B.-K."/>
        </authorList>
    </citation>
    <scope>NUCLEOTIDE SEQUENCE [LARGE SCALE GENOMIC DNA]</scope>
    <source>
        <strain evidence="5 6">ATCC 27467</strain>
    </source>
</reference>
<feature type="compositionally biased region" description="Low complexity" evidence="3">
    <location>
        <begin position="252"/>
        <end position="261"/>
    </location>
</feature>
<evidence type="ECO:0000259" key="4">
    <source>
        <dbReference type="PROSITE" id="PS50801"/>
    </source>
</evidence>
<feature type="region of interest" description="Disordered" evidence="3">
    <location>
        <begin position="57"/>
        <end position="116"/>
    </location>
</feature>
<feature type="region of interest" description="Disordered" evidence="3">
    <location>
        <begin position="243"/>
        <end position="269"/>
    </location>
</feature>
<dbReference type="PANTHER" id="PTHR33495:SF2">
    <property type="entry name" value="ANTI-SIGMA FACTOR ANTAGONIST TM_1081-RELATED"/>
    <property type="match status" value="1"/>
</dbReference>
<sequence length="269" mass="28290">MGVDEEHRVRGLTPRNTRCRDRAGRCLGGIRQTLKARCANPSPHRLEGNLALRQPSSIRRSSRNRAALARPFATARARDGHTASATRARVTAVTRRRQRPPPVASDAPAGTGPRGHAGAVTIIGSVRVTTTWRKVRVFAVDIRRAEQGCVFALCGELDFDSAVQLQEAADSVLTGPDQPRLVVVDCTALAFCDSSGIGGLIKIYQQLSAHSGALRIAAVPGSVARVLALTGLDRVIPVHPTAETALNGGGAPSDAAAPGRALGERSAGR</sequence>
<evidence type="ECO:0000313" key="6">
    <source>
        <dbReference type="Proteomes" id="UP000326831"/>
    </source>
</evidence>
<dbReference type="Proteomes" id="UP000326831">
    <property type="component" value="Chromosome"/>
</dbReference>
<feature type="compositionally biased region" description="Low complexity" evidence="3">
    <location>
        <begin position="57"/>
        <end position="75"/>
    </location>
</feature>
<dbReference type="SUPFAM" id="SSF52091">
    <property type="entry name" value="SpoIIaa-like"/>
    <property type="match status" value="1"/>
</dbReference>
<evidence type="ECO:0000256" key="1">
    <source>
        <dbReference type="ARBA" id="ARBA00009013"/>
    </source>
</evidence>
<feature type="domain" description="STAS" evidence="4">
    <location>
        <begin position="138"/>
        <end position="249"/>
    </location>
</feature>
<dbReference type="KEGG" id="ssub:CP968_32970"/>
<dbReference type="PANTHER" id="PTHR33495">
    <property type="entry name" value="ANTI-SIGMA FACTOR ANTAGONIST TM_1081-RELATED-RELATED"/>
    <property type="match status" value="1"/>
</dbReference>
<dbReference type="InterPro" id="IPR002645">
    <property type="entry name" value="STAS_dom"/>
</dbReference>
<dbReference type="InterPro" id="IPR003658">
    <property type="entry name" value="Anti-sigma_ant"/>
</dbReference>
<gene>
    <name evidence="5" type="ORF">CP968_32970</name>
</gene>
<evidence type="ECO:0000256" key="3">
    <source>
        <dbReference type="SAM" id="MobiDB-lite"/>
    </source>
</evidence>
<dbReference type="GO" id="GO:0043856">
    <property type="term" value="F:anti-sigma factor antagonist activity"/>
    <property type="evidence" value="ECO:0007669"/>
    <property type="project" value="InterPro"/>
</dbReference>
<dbReference type="AlphaFoldDB" id="A0A5P2V2Q1"/>
<dbReference type="Gene3D" id="3.30.750.24">
    <property type="entry name" value="STAS domain"/>
    <property type="match status" value="1"/>
</dbReference>
<evidence type="ECO:0000313" key="5">
    <source>
        <dbReference type="EMBL" id="QEU83327.1"/>
    </source>
</evidence>
<comment type="similarity">
    <text evidence="1 2">Belongs to the anti-sigma-factor antagonist family.</text>
</comment>
<name>A0A5P2V2Q1_9ACTN</name>
<proteinExistence type="inferred from homology"/>
<organism evidence="5 6">
    <name type="scientific">Streptomyces subrutilus</name>
    <dbReference type="NCBI Taxonomy" id="36818"/>
    <lineage>
        <taxon>Bacteria</taxon>
        <taxon>Bacillati</taxon>
        <taxon>Actinomycetota</taxon>
        <taxon>Actinomycetes</taxon>
        <taxon>Kitasatosporales</taxon>
        <taxon>Streptomycetaceae</taxon>
        <taxon>Streptomyces</taxon>
    </lineage>
</organism>
<accession>A0A5P2V2Q1</accession>
<protein>
    <recommendedName>
        <fullName evidence="2">Anti-sigma factor antagonist</fullName>
    </recommendedName>
</protein>
<dbReference type="InterPro" id="IPR036513">
    <property type="entry name" value="STAS_dom_sf"/>
</dbReference>
<dbReference type="Pfam" id="PF01740">
    <property type="entry name" value="STAS"/>
    <property type="match status" value="1"/>
</dbReference>